<feature type="domain" description="C2" evidence="1">
    <location>
        <begin position="1"/>
        <end position="115"/>
    </location>
</feature>
<dbReference type="SUPFAM" id="SSF49562">
    <property type="entry name" value="C2 domain (Calcium/lipid-binding domain, CaLB)"/>
    <property type="match status" value="2"/>
</dbReference>
<dbReference type="CDD" id="cd04047">
    <property type="entry name" value="C2B_Copine"/>
    <property type="match status" value="1"/>
</dbReference>
<dbReference type="GO" id="GO:0071277">
    <property type="term" value="P:cellular response to calcium ion"/>
    <property type="evidence" value="ECO:0007669"/>
    <property type="project" value="TreeGrafter"/>
</dbReference>
<dbReference type="PROSITE" id="PS50004">
    <property type="entry name" value="C2"/>
    <property type="match status" value="1"/>
</dbReference>
<sequence length="181" mass="21051">MDDELGTEVEISIACRNLADTDVLSKSDPVVVVFEFCPALEDWREIWRSETIQNNLNPNFSRKLVLQYHFEEQKKLKFAVYDVDDPNEPLRHQDEITFNISAKNLDKKDIIGLSDPFLAFYRLHENGSVTVAHRTEVIKNTLNPSWSTMILPVRLLCNGDLNRYVLHFSLKFLHSLLRLFS</sequence>
<dbReference type="GO" id="GO:0005886">
    <property type="term" value="C:plasma membrane"/>
    <property type="evidence" value="ECO:0007669"/>
    <property type="project" value="TreeGrafter"/>
</dbReference>
<gene>
    <name evidence="2" type="ORF">TTAC_LOCUS2532</name>
</gene>
<evidence type="ECO:0000313" key="4">
    <source>
        <dbReference type="WBParaSite" id="TTAC_0000254501-mRNA-1"/>
    </source>
</evidence>
<protein>
    <submittedName>
        <fullName evidence="4">C2 domain-containing protein</fullName>
    </submittedName>
</protein>
<reference evidence="4" key="1">
    <citation type="submission" date="2017-02" db="UniProtKB">
        <authorList>
            <consortium name="WormBaseParasite"/>
        </authorList>
    </citation>
    <scope>IDENTIFICATION</scope>
</reference>
<dbReference type="Gene3D" id="2.60.40.150">
    <property type="entry name" value="C2 domain"/>
    <property type="match status" value="2"/>
</dbReference>
<evidence type="ECO:0000259" key="1">
    <source>
        <dbReference type="PROSITE" id="PS50004"/>
    </source>
</evidence>
<evidence type="ECO:0000313" key="3">
    <source>
        <dbReference type="Proteomes" id="UP000274429"/>
    </source>
</evidence>
<dbReference type="InterPro" id="IPR035892">
    <property type="entry name" value="C2_domain_sf"/>
</dbReference>
<dbReference type="GO" id="GO:0005544">
    <property type="term" value="F:calcium-dependent phospholipid binding"/>
    <property type="evidence" value="ECO:0007669"/>
    <property type="project" value="InterPro"/>
</dbReference>
<organism evidence="4">
    <name type="scientific">Hydatigena taeniaeformis</name>
    <name type="common">Feline tapeworm</name>
    <name type="synonym">Taenia taeniaeformis</name>
    <dbReference type="NCBI Taxonomy" id="6205"/>
    <lineage>
        <taxon>Eukaryota</taxon>
        <taxon>Metazoa</taxon>
        <taxon>Spiralia</taxon>
        <taxon>Lophotrochozoa</taxon>
        <taxon>Platyhelminthes</taxon>
        <taxon>Cestoda</taxon>
        <taxon>Eucestoda</taxon>
        <taxon>Cyclophyllidea</taxon>
        <taxon>Taeniidae</taxon>
        <taxon>Hydatigera</taxon>
    </lineage>
</organism>
<dbReference type="WBParaSite" id="TTAC_0000254501-mRNA-1">
    <property type="protein sequence ID" value="TTAC_0000254501-mRNA-1"/>
    <property type="gene ID" value="TTAC_0000254501"/>
</dbReference>
<dbReference type="PANTHER" id="PTHR10857:SF106">
    <property type="entry name" value="C2 DOMAIN-CONTAINING PROTEIN"/>
    <property type="match status" value="1"/>
</dbReference>
<dbReference type="InterPro" id="IPR037768">
    <property type="entry name" value="C2B_Copine"/>
</dbReference>
<dbReference type="EMBL" id="UYWX01001179">
    <property type="protein sequence ID" value="VDM20377.1"/>
    <property type="molecule type" value="Genomic_DNA"/>
</dbReference>
<name>A0A0R3WP57_HYDTA</name>
<dbReference type="AlphaFoldDB" id="A0A0R3WP57"/>
<dbReference type="Pfam" id="PF00168">
    <property type="entry name" value="C2"/>
    <property type="match status" value="2"/>
</dbReference>
<dbReference type="STRING" id="6205.A0A0R3WP57"/>
<dbReference type="Proteomes" id="UP000274429">
    <property type="component" value="Unassembled WGS sequence"/>
</dbReference>
<accession>A0A0R3WP57</accession>
<evidence type="ECO:0000313" key="2">
    <source>
        <dbReference type="EMBL" id="VDM20377.1"/>
    </source>
</evidence>
<proteinExistence type="predicted"/>
<dbReference type="CDD" id="cd04048">
    <property type="entry name" value="C2A_Copine"/>
    <property type="match status" value="1"/>
</dbReference>
<dbReference type="InterPro" id="IPR000008">
    <property type="entry name" value="C2_dom"/>
</dbReference>
<dbReference type="OrthoDB" id="5855668at2759"/>
<dbReference type="PANTHER" id="PTHR10857">
    <property type="entry name" value="COPINE"/>
    <property type="match status" value="1"/>
</dbReference>
<reference evidence="2 3" key="2">
    <citation type="submission" date="2018-11" db="EMBL/GenBank/DDBJ databases">
        <authorList>
            <consortium name="Pathogen Informatics"/>
        </authorList>
    </citation>
    <scope>NUCLEOTIDE SEQUENCE [LARGE SCALE GENOMIC DNA]</scope>
</reference>
<keyword evidence="3" id="KW-1185">Reference proteome</keyword>
<dbReference type="InterPro" id="IPR045052">
    <property type="entry name" value="Copine"/>
</dbReference>